<evidence type="ECO:0000313" key="1">
    <source>
        <dbReference type="EMBL" id="MEU8139718.1"/>
    </source>
</evidence>
<dbReference type="Proteomes" id="UP001551482">
    <property type="component" value="Unassembled WGS sequence"/>
</dbReference>
<keyword evidence="2" id="KW-1185">Reference proteome</keyword>
<dbReference type="RefSeq" id="WP_358364003.1">
    <property type="nucleotide sequence ID" value="NZ_JBEZFP010000194.1"/>
</dbReference>
<gene>
    <name evidence="1" type="ORF">AB0C36_40275</name>
</gene>
<organism evidence="1 2">
    <name type="scientific">Streptodolium elevatio</name>
    <dbReference type="NCBI Taxonomy" id="3157996"/>
    <lineage>
        <taxon>Bacteria</taxon>
        <taxon>Bacillati</taxon>
        <taxon>Actinomycetota</taxon>
        <taxon>Actinomycetes</taxon>
        <taxon>Kitasatosporales</taxon>
        <taxon>Streptomycetaceae</taxon>
        <taxon>Streptodolium</taxon>
    </lineage>
</organism>
<accession>A0ABV3DVD9</accession>
<sequence>MNEQERMRTADAKYVCPTCGKPVATVPERHKTMGVSFPVWVAGPCHNSECPDSVPEWMHTDPRRHAGHR</sequence>
<evidence type="ECO:0000313" key="2">
    <source>
        <dbReference type="Proteomes" id="UP001551482"/>
    </source>
</evidence>
<proteinExistence type="predicted"/>
<comment type="caution">
    <text evidence="1">The sequence shown here is derived from an EMBL/GenBank/DDBJ whole genome shotgun (WGS) entry which is preliminary data.</text>
</comment>
<dbReference type="EMBL" id="JBEZFP010000194">
    <property type="protein sequence ID" value="MEU8139718.1"/>
    <property type="molecule type" value="Genomic_DNA"/>
</dbReference>
<reference evidence="1 2" key="1">
    <citation type="submission" date="2024-06" db="EMBL/GenBank/DDBJ databases">
        <title>The Natural Products Discovery Center: Release of the First 8490 Sequenced Strains for Exploring Actinobacteria Biosynthetic Diversity.</title>
        <authorList>
            <person name="Kalkreuter E."/>
            <person name="Kautsar S.A."/>
            <person name="Yang D."/>
            <person name="Bader C.D."/>
            <person name="Teijaro C.N."/>
            <person name="Fluegel L."/>
            <person name="Davis C.M."/>
            <person name="Simpson J.R."/>
            <person name="Lauterbach L."/>
            <person name="Steele A.D."/>
            <person name="Gui C."/>
            <person name="Meng S."/>
            <person name="Li G."/>
            <person name="Viehrig K."/>
            <person name="Ye F."/>
            <person name="Su P."/>
            <person name="Kiefer A.F."/>
            <person name="Nichols A."/>
            <person name="Cepeda A.J."/>
            <person name="Yan W."/>
            <person name="Fan B."/>
            <person name="Jiang Y."/>
            <person name="Adhikari A."/>
            <person name="Zheng C.-J."/>
            <person name="Schuster L."/>
            <person name="Cowan T.M."/>
            <person name="Smanski M.J."/>
            <person name="Chevrette M.G."/>
            <person name="De Carvalho L.P.S."/>
            <person name="Shen B."/>
        </authorList>
    </citation>
    <scope>NUCLEOTIDE SEQUENCE [LARGE SCALE GENOMIC DNA]</scope>
    <source>
        <strain evidence="1 2">NPDC048946</strain>
    </source>
</reference>
<name>A0ABV3DVD9_9ACTN</name>
<protein>
    <submittedName>
        <fullName evidence="1">Uncharacterized protein</fullName>
    </submittedName>
</protein>